<feature type="compositionally biased region" description="Polar residues" evidence="1">
    <location>
        <begin position="237"/>
        <end position="249"/>
    </location>
</feature>
<dbReference type="Proteomes" id="UP001162162">
    <property type="component" value="Unassembled WGS sequence"/>
</dbReference>
<dbReference type="EMBL" id="JAPWTK010000015">
    <property type="protein sequence ID" value="KAJ8958920.1"/>
    <property type="molecule type" value="Genomic_DNA"/>
</dbReference>
<evidence type="ECO:0000313" key="6">
    <source>
        <dbReference type="Proteomes" id="UP001162162"/>
    </source>
</evidence>
<comment type="caution">
    <text evidence="5">The sequence shown here is derived from an EMBL/GenBank/DDBJ whole genome shotgun (WGS) entry which is preliminary data.</text>
</comment>
<name>A0AAV8Z674_9CUCU</name>
<accession>A0AAV8Z674</accession>
<gene>
    <name evidence="5" type="ORF">NQ318_019689</name>
</gene>
<evidence type="ECO:0000256" key="2">
    <source>
        <dbReference type="SAM" id="Phobius"/>
    </source>
</evidence>
<feature type="domain" description="E3 ubiquitin-protein ligase APD1-4 N-terminal" evidence="3">
    <location>
        <begin position="95"/>
        <end position="166"/>
    </location>
</feature>
<dbReference type="InterPro" id="IPR032008">
    <property type="entry name" value="APD1-4_N"/>
</dbReference>
<dbReference type="Pfam" id="PF16040">
    <property type="entry name" value="APD1-4_N"/>
    <property type="match status" value="1"/>
</dbReference>
<evidence type="ECO:0000313" key="5">
    <source>
        <dbReference type="EMBL" id="KAJ8958920.1"/>
    </source>
</evidence>
<feature type="region of interest" description="Disordered" evidence="1">
    <location>
        <begin position="229"/>
        <end position="283"/>
    </location>
</feature>
<organism evidence="5 6">
    <name type="scientific">Aromia moschata</name>
    <dbReference type="NCBI Taxonomy" id="1265417"/>
    <lineage>
        <taxon>Eukaryota</taxon>
        <taxon>Metazoa</taxon>
        <taxon>Ecdysozoa</taxon>
        <taxon>Arthropoda</taxon>
        <taxon>Hexapoda</taxon>
        <taxon>Insecta</taxon>
        <taxon>Pterygota</taxon>
        <taxon>Neoptera</taxon>
        <taxon>Endopterygota</taxon>
        <taxon>Coleoptera</taxon>
        <taxon>Polyphaga</taxon>
        <taxon>Cucujiformia</taxon>
        <taxon>Chrysomeloidea</taxon>
        <taxon>Cerambycidae</taxon>
        <taxon>Cerambycinae</taxon>
        <taxon>Callichromatini</taxon>
        <taxon>Aromia</taxon>
    </lineage>
</organism>
<dbReference type="Pfam" id="PF16041">
    <property type="entry name" value="APD1-4_M"/>
    <property type="match status" value="1"/>
</dbReference>
<dbReference type="PANTHER" id="PTHR39077:SF2">
    <property type="entry name" value="E3 UBIQUITIN-PROTEIN LIGASE APD1-4 MIDDLE DOMAIN-CONTAINING PROTEIN"/>
    <property type="match status" value="1"/>
</dbReference>
<feature type="transmembrane region" description="Helical" evidence="2">
    <location>
        <begin position="460"/>
        <end position="479"/>
    </location>
</feature>
<evidence type="ECO:0000259" key="4">
    <source>
        <dbReference type="Pfam" id="PF16041"/>
    </source>
</evidence>
<feature type="domain" description="E3 ubiquitin-protein ligase APD1-4 middle" evidence="4">
    <location>
        <begin position="368"/>
        <end position="477"/>
    </location>
</feature>
<keyword evidence="2" id="KW-0812">Transmembrane</keyword>
<dbReference type="InterPro" id="IPR032010">
    <property type="entry name" value="APD1-4_M"/>
</dbReference>
<evidence type="ECO:0000259" key="3">
    <source>
        <dbReference type="Pfam" id="PF16040"/>
    </source>
</evidence>
<keyword evidence="6" id="KW-1185">Reference proteome</keyword>
<keyword evidence="2" id="KW-1133">Transmembrane helix</keyword>
<evidence type="ECO:0000256" key="1">
    <source>
        <dbReference type="SAM" id="MobiDB-lite"/>
    </source>
</evidence>
<feature type="transmembrane region" description="Helical" evidence="2">
    <location>
        <begin position="37"/>
        <end position="58"/>
    </location>
</feature>
<protein>
    <recommendedName>
        <fullName evidence="7">E3 ubiquitin-protein ligase APD1-4 middle domain-containing protein</fullName>
    </recommendedName>
</protein>
<evidence type="ECO:0008006" key="7">
    <source>
        <dbReference type="Google" id="ProtNLM"/>
    </source>
</evidence>
<dbReference type="AlphaFoldDB" id="A0AAV8Z674"/>
<reference evidence="5" key="1">
    <citation type="journal article" date="2023" name="Insect Mol. Biol.">
        <title>Genome sequencing provides insights into the evolution of gene families encoding plant cell wall-degrading enzymes in longhorned beetles.</title>
        <authorList>
            <person name="Shin N.R."/>
            <person name="Okamura Y."/>
            <person name="Kirsch R."/>
            <person name="Pauchet Y."/>
        </authorList>
    </citation>
    <scope>NUCLEOTIDE SEQUENCE</scope>
    <source>
        <strain evidence="5">AMC_N1</strain>
    </source>
</reference>
<proteinExistence type="predicted"/>
<dbReference type="PANTHER" id="PTHR39077">
    <property type="entry name" value="DUF4793 DOMAIN-CONTAINING PROTEIN"/>
    <property type="match status" value="1"/>
</dbReference>
<sequence>MVNSSDKISYYNGQKYSSIPQLHRISGGQKMHGVKRVVIFCLMTAVLPTILIIIPLYLRHSVFADITYPVAESDVLAIEEGISSVFCESMSLRMNSSFNAFQLIGNPQLSHKRKHIRLKKSMTLPDDTLEYWGFFLLRGALVKLRVKYVLAIPGSRILVVRGEKNLKTCGLLEHNLKKYGAKMDSEHSRVKVTYEKPAEVLGIVDNQAIDVNYAAEDFTEDKDEVKKRLEMGKSRNSKINLHSTNNTASRVPKGENNLGSEGDSTRKRHRKRHAKTRERREKLRRELYEEEERSKRSIASLDTHIKHGGNAFNVSPVILLDESNSVSSFETDLLTCYDGRILLTRGFQPSDSCSSVDYLEQINHMTTEHTVATDGYYYYIFYSDNDFVFNEIHAVFDIYKPTYRFANSSSGVECVNQTECKFDIQFFSEQTVIVEVPTRDGIEHEADDITLLTSTCNPRMGVYMIFPILVLLLILACAFL</sequence>
<feature type="compositionally biased region" description="Basic residues" evidence="1">
    <location>
        <begin position="266"/>
        <end position="277"/>
    </location>
</feature>
<keyword evidence="2" id="KW-0472">Membrane</keyword>